<dbReference type="Pfam" id="PF00946">
    <property type="entry name" value="Mononeg_RNA_pol"/>
    <property type="match status" value="1"/>
</dbReference>
<evidence type="ECO:0000256" key="17">
    <source>
        <dbReference type="ARBA" id="ARBA00022953"/>
    </source>
</evidence>
<organism evidence="33 34">
    <name type="scientific">Vesiculovirus perinet</name>
    <dbReference type="NCBI Taxonomy" id="1972569"/>
    <lineage>
        <taxon>Viruses</taxon>
        <taxon>Riboviria</taxon>
        <taxon>Orthornavirae</taxon>
        <taxon>Negarnaviricota</taxon>
        <taxon>Haploviricotina</taxon>
        <taxon>Monjiviricetes</taxon>
        <taxon>Mononegavirales</taxon>
        <taxon>Rhabdoviridae</taxon>
        <taxon>Alpharhabdovirinae</taxon>
        <taxon>Vesiculovirus</taxon>
    </lineage>
</organism>
<evidence type="ECO:0000256" key="7">
    <source>
        <dbReference type="ARBA" id="ARBA00022484"/>
    </source>
</evidence>
<feature type="domain" description="RdRp catalytic" evidence="31">
    <location>
        <begin position="588"/>
        <end position="774"/>
    </location>
</feature>
<evidence type="ECO:0000256" key="27">
    <source>
        <dbReference type="ARBA" id="ARBA00047332"/>
    </source>
</evidence>
<dbReference type="GeneID" id="21011832"/>
<dbReference type="Pfam" id="PF14318">
    <property type="entry name" value="Mononeg_mRNAcap"/>
    <property type="match status" value="1"/>
</dbReference>
<evidence type="ECO:0000256" key="5">
    <source>
        <dbReference type="ARBA" id="ARBA00012582"/>
    </source>
</evidence>
<keyword evidence="15" id="KW-0067">ATP-binding</keyword>
<dbReference type="Pfam" id="PF21081">
    <property type="entry name" value="Methyltrans_Mon_3rd"/>
    <property type="match status" value="1"/>
</dbReference>
<evidence type="ECO:0000256" key="3">
    <source>
        <dbReference type="ARBA" id="ARBA00006874"/>
    </source>
</evidence>
<evidence type="ECO:0000256" key="8">
    <source>
        <dbReference type="ARBA" id="ARBA00022603"/>
    </source>
</evidence>
<dbReference type="EC" id="2.7.7.48" evidence="4"/>
<evidence type="ECO:0000256" key="20">
    <source>
        <dbReference type="ARBA" id="ARBA00023268"/>
    </source>
</evidence>
<dbReference type="Gene3D" id="3.40.50.150">
    <property type="entry name" value="Vaccinia Virus protein VP39"/>
    <property type="match status" value="1"/>
</dbReference>
<dbReference type="InterPro" id="IPR048398">
    <property type="entry name" value="Methyltrans_Mon_C"/>
</dbReference>
<accession>I1SV91</accession>
<evidence type="ECO:0000256" key="11">
    <source>
        <dbReference type="ARBA" id="ARBA00022691"/>
    </source>
</evidence>
<dbReference type="GO" id="GO:0003968">
    <property type="term" value="F:RNA-directed RNA polymerase activity"/>
    <property type="evidence" value="ECO:0007669"/>
    <property type="project" value="UniProtKB-KW"/>
</dbReference>
<comment type="catalytic activity">
    <reaction evidence="21">
        <text>a 5'-end triphospho-adenylyl-adenylyl-cytidylyl-adenosine in mRNA + GDP + H(+) = a 5'-end (5'-triphosphoguanosine)-adenylyl-adenylyl-cytidylyl-adenosine in mRNA + diphosphate</text>
        <dbReference type="Rhea" id="RHEA:65436"/>
        <dbReference type="Rhea" id="RHEA-COMP:16797"/>
        <dbReference type="Rhea" id="RHEA-COMP:16799"/>
        <dbReference type="ChEBI" id="CHEBI:15378"/>
        <dbReference type="ChEBI" id="CHEBI:33019"/>
        <dbReference type="ChEBI" id="CHEBI:58189"/>
        <dbReference type="ChEBI" id="CHEBI:156484"/>
        <dbReference type="ChEBI" id="CHEBI:156503"/>
        <dbReference type="EC" id="2.7.7.88"/>
    </reaction>
</comment>
<comment type="subunit">
    <text evidence="30">May form homodimer. Interacts with the P protein; the association of P and L forms the polymerase complex, positions it on the template and allows to package the L polymerase in the virion, since P acts as a bridge between N and L. L binds loosely to N and is further bridged by the P protein, which interacts with L and N oligomers simultaneously.</text>
</comment>
<evidence type="ECO:0000256" key="1">
    <source>
        <dbReference type="ARBA" id="ARBA00004192"/>
    </source>
</evidence>
<proteinExistence type="inferred from homology"/>
<protein>
    <recommendedName>
        <fullName evidence="6">RNA-directed RNA polymerase L</fullName>
        <ecNumber evidence="23">2.1.1.375</ecNumber>
        <ecNumber evidence="4">2.7.7.48</ecNumber>
        <ecNumber evidence="5">2.7.7.88</ecNumber>
    </recommendedName>
    <alternativeName>
        <fullName evidence="24">Large structural protein</fullName>
    </alternativeName>
    <alternativeName>
        <fullName evidence="26">Replicase</fullName>
    </alternativeName>
    <alternativeName>
        <fullName evidence="25">Transcriptase</fullName>
    </alternativeName>
</protein>
<evidence type="ECO:0000256" key="29">
    <source>
        <dbReference type="ARBA" id="ARBA00048548"/>
    </source>
</evidence>
<evidence type="ECO:0000256" key="6">
    <source>
        <dbReference type="ARBA" id="ARBA00018602"/>
    </source>
</evidence>
<evidence type="ECO:0000256" key="14">
    <source>
        <dbReference type="ARBA" id="ARBA00022801"/>
    </source>
</evidence>
<dbReference type="GO" id="GO:0016787">
    <property type="term" value="F:hydrolase activity"/>
    <property type="evidence" value="ECO:0007669"/>
    <property type="project" value="UniProtKB-KW"/>
</dbReference>
<feature type="domain" description="Mononegavirus-type SAM-dependent 2'-O-MTase" evidence="32">
    <location>
        <begin position="1629"/>
        <end position="1826"/>
    </location>
</feature>
<dbReference type="NCBIfam" id="TIGR04198">
    <property type="entry name" value="paramyx_RNAcap"/>
    <property type="match status" value="1"/>
</dbReference>
<dbReference type="InterPro" id="IPR029063">
    <property type="entry name" value="SAM-dependent_MTases_sf"/>
</dbReference>
<dbReference type="FunFam" id="3.40.50.150:FF:000473">
    <property type="entry name" value="RNA-directed RNA polymerase L"/>
    <property type="match status" value="1"/>
</dbReference>
<dbReference type="GO" id="GO:0005524">
    <property type="term" value="F:ATP binding"/>
    <property type="evidence" value="ECO:0007669"/>
    <property type="project" value="UniProtKB-KW"/>
</dbReference>
<evidence type="ECO:0000256" key="9">
    <source>
        <dbReference type="ARBA" id="ARBA00022664"/>
    </source>
</evidence>
<dbReference type="Pfam" id="PF14314">
    <property type="entry name" value="Methyltrans_Mon_2nd"/>
    <property type="match status" value="1"/>
</dbReference>
<evidence type="ECO:0000256" key="10">
    <source>
        <dbReference type="ARBA" id="ARBA00022679"/>
    </source>
</evidence>
<dbReference type="InterPro" id="IPR014023">
    <property type="entry name" value="Mononeg_RNA_pol_cat"/>
</dbReference>
<dbReference type="RefSeq" id="YP_009094388.1">
    <property type="nucleotide sequence ID" value="NC_025394.1"/>
</dbReference>
<evidence type="ECO:0000259" key="31">
    <source>
        <dbReference type="PROSITE" id="PS50526"/>
    </source>
</evidence>
<dbReference type="Pfam" id="PF21080">
    <property type="entry name" value="Methyltrans_Mon_1st"/>
    <property type="match status" value="1"/>
</dbReference>
<dbReference type="GO" id="GO:0044423">
    <property type="term" value="C:virion component"/>
    <property type="evidence" value="ECO:0007669"/>
    <property type="project" value="UniProtKB-KW"/>
</dbReference>
<reference evidence="33 34" key="1">
    <citation type="submission" date="2010-06" db="EMBL/GenBank/DDBJ databases">
        <title>Genetic diversity of rhabdoviruses.</title>
        <authorList>
            <person name="Palacios G."/>
            <person name="Savji N."/>
            <person name="Gogo S."/>
            <person name="Tesh R."/>
            <person name="Lipkin W."/>
        </authorList>
    </citation>
    <scope>NUCLEOTIDE SEQUENCE [LARGE SCALE GENOMIC DNA]</scope>
</reference>
<evidence type="ECO:0000256" key="23">
    <source>
        <dbReference type="ARBA" id="ARBA00026099"/>
    </source>
</evidence>
<evidence type="ECO:0000259" key="32">
    <source>
        <dbReference type="PROSITE" id="PS51590"/>
    </source>
</evidence>
<evidence type="ECO:0000256" key="28">
    <source>
        <dbReference type="ARBA" id="ARBA00047370"/>
    </source>
</evidence>
<evidence type="ECO:0000256" key="26">
    <source>
        <dbReference type="ARBA" id="ARBA00031012"/>
    </source>
</evidence>
<evidence type="ECO:0000256" key="16">
    <source>
        <dbReference type="ARBA" id="ARBA00022844"/>
    </source>
</evidence>
<keyword evidence="20" id="KW-0511">Multifunctional enzyme</keyword>
<keyword evidence="17" id="KW-0693">Viral RNA replication</keyword>
<dbReference type="EMBL" id="HM566195">
    <property type="protein sequence ID" value="AEG25355.1"/>
    <property type="molecule type" value="Viral_cRNA"/>
</dbReference>
<evidence type="ECO:0000313" key="33">
    <source>
        <dbReference type="EMBL" id="AEG25355.1"/>
    </source>
</evidence>
<name>I1SV91_9RHAB</name>
<keyword evidence="34" id="KW-1185">Reference proteome</keyword>
<dbReference type="InterPro" id="IPR048397">
    <property type="entry name" value="Methyltrans_Mon_CD"/>
</dbReference>
<sequence length="2094" mass="239102">MIEPEDLFESYEDEDNFKTNKVDKDRRFKGLNAVDYNLNSPLIRDDILYLLYRSRGKSVPGMWAKKNWSQTIELIRELGVELQDPDKLHNWFGDWLLFDQHQYQQGEKFLQDVDKQAEETFEVVRAFVKGWVGLDIKYQSKDSESFIRAAKVCQKFLDLHKITLLMNSSTIRERENLLSTFKVKLSGDKLCMTVPTLGRVYISNQFLILPDQKILMDRNFLLMMKDVIIGRMQTMLSMINRSDHKFTESHIRFLVRVYQTGDKIIKDLGNDGYELIKMVEPICNLRLSDLAREYRPMIPEFPHFRGHIENTVRDLKSKSHLIDTLFHLIDECKDVDSVLVIYGSFRHWGHPFIDYFQGLKKLHTQVTMKKTIDTEYANALASDLARIVLTKEFNEKKRWSVDFNSVPPSHLFYNHIKENTWPTPALIQDFGDHWHELPLVQCYDIPDLIDPSIIYSDKSHSMNRRSVLEHVRKNPNTVIPSKKVLQTMIASPATNWIEFLDMVDKEGLPEDDLVIGLKGKERELKIAGRFFSLMSWRLREYFVITEYLIKTHFVPLFHGLTMADDMTAVIKKMMESSSGQGLNDYSSICLANHIDYEKWNNHQRKESNGPVFRVMGQFLGFPNLISRTHEFFEKSLIYYNGRPDLMKVQGNSLVNNSNQRVCWNGQAGGLEGLRQKGWSILNLLVIQRESKIRNTAVKVLAQGDNQVICTQYKTKQHRTDHELRSALLQMKLNNDFIMEAIEHGTGKLGLLINQDETMQSADYLNYGKVPIFRGVIRGLETKRWSRVTCVTNDQLPTCANLMSSVSTNALTVAHFDVHPLNAMIQFNYFGTFAKMLLTMHDPAIRSSLWKFEEQIPGLHSVAFRVAMLYLDPSLGGVCGTALSRFLIRSFPDPVTEGLSFWKVVHDNTINPLIKRLAVSFGNPKIAIFRQSHIDKLLEDPTALNISVGMSPANMLKTEIKKNLLLKRNDIGNKIVKDAVSYIHTEDESLRNFLWSIDPLFPRFLSEFKSGTFMGVASSVVSLFQNSRTIRNVFRDYLSDQIDELVIKSEISSLSHLGSYSSVDTCASIWKCSSTQADLLRKRSWRRRVLGTTVPHPLEMHGRGVVKTCKSKCCDNNSCDYISVHCSKGLKDVLDSRGPLPAYLGSKTMESTSVFQPWEKESKVPIIRRATRLRDAIHWFVEPGSNLANSILSNISALTGENWDTSLSGFKRTGSALHRFSTSRVSNSGFCAQSPAALTRMMSTTDTMSEFATKNYDFMFQAGLLYSQISSTMLLLGTECSNTVHYHVTCRECIRTIDEPTLESPRSLRCKDMHYTLESWRNGSGSWGLSINQLKPMVGKWDDLSPSEKSYHVGRTLGFLYGDLVGQSSHRSEDSSIFPVSIQKRLRGKGFLKGIMDGLVRASACQVIHRRSVSSLIKPANAIYGGLIYLIDKISSAGSFTNLCREGPIRAELASIPHKIPTSYPTSSSDMGSAIRNYLKFQCKSVELGRYKSDLEDLWLFSDLMTIEFAGPFALSTKILKCLYKPTLSQADRTNIRKLSGLSRILRSQENWTEANMEFLSSQLLICEEEVRHACKFGIPKELSETINTKWGKEICGRIYRNPILYSIKRCKKSLRVPPRIQNPSISGLRLGQLPTGGHYKIRSIYEGYKFRVRDALCGGDGSGGMTAATLRYFPGIRVIFNSILEFDGYSMKGTSPDPPSALETVTKGLTRCVNARDCWEHPSDLSTPQTWEYFVQLKRSHTMNLDLIVLDMEVRDINISNKIEDMIRRFVSQLLDKNGTLIYKTYATTISQEEQNFLTKVGCLFESIEWVQTEFSSSFTSEIYIVCRKLKSIVDAPYPDWDALEYSWSELFSLQEYSREFMRMQRVANLDTLMGIPNEFMPDPAVNLETLLQIAGVPSGIAHQLGREVIISKASGLSIAFSLMSLISHFTLDTVRITKNKFNPPSDNRLSKMASALTGILFWVSIVYSDVLLNSRLEYICKTSFPIRYQSEIGKTLEWNSHSDDFKSKDIRISDKLANIGNWIRALQMFNLRVGKLVPREVDSYTTRYISPLNYNHIKRVTGLYGLLTGRISRYDRSLMNVTSDTIESDHWTD</sequence>
<dbReference type="KEGG" id="vg:21011832"/>
<evidence type="ECO:0000256" key="15">
    <source>
        <dbReference type="ARBA" id="ARBA00022840"/>
    </source>
</evidence>
<dbReference type="GO" id="GO:0030430">
    <property type="term" value="C:host cell cytoplasm"/>
    <property type="evidence" value="ECO:0007669"/>
    <property type="project" value="UniProtKB-SubCell"/>
</dbReference>
<evidence type="ECO:0000256" key="24">
    <source>
        <dbReference type="ARBA" id="ARBA00030285"/>
    </source>
</evidence>
<dbReference type="InterPro" id="IPR017234">
    <property type="entry name" value="RNA-dir_pol_rhabdovirus"/>
</dbReference>
<dbReference type="InterPro" id="IPR026890">
    <property type="entry name" value="Mononeg_mRNAcap"/>
</dbReference>
<comment type="catalytic activity">
    <reaction evidence="27">
        <text>a 5'-end (5'-triphosphoguanosine)-adenylyl-adenylyl-cytidylyl-adenosine in mRNA + S-adenosyl-L-methionine = a 5'-end (5'-triphosphoguanosine)-(2'-O-methyladenylyl)-adenylyl-cytidylyl-adenosine in mRNA + S-adenosyl-L-homocysteine + H(+)</text>
        <dbReference type="Rhea" id="RHEA:65380"/>
        <dbReference type="Rhea" id="RHEA-COMP:16797"/>
        <dbReference type="Rhea" id="RHEA-COMP:16801"/>
        <dbReference type="ChEBI" id="CHEBI:15378"/>
        <dbReference type="ChEBI" id="CHEBI:57856"/>
        <dbReference type="ChEBI" id="CHEBI:59789"/>
        <dbReference type="ChEBI" id="CHEBI:156482"/>
        <dbReference type="ChEBI" id="CHEBI:156484"/>
    </reaction>
</comment>
<evidence type="ECO:0000256" key="30">
    <source>
        <dbReference type="ARBA" id="ARBA00050006"/>
    </source>
</evidence>
<evidence type="ECO:0000256" key="12">
    <source>
        <dbReference type="ARBA" id="ARBA00022695"/>
    </source>
</evidence>
<keyword evidence="8" id="KW-0489">Methyltransferase</keyword>
<keyword evidence="11" id="KW-0949">S-adenosyl-L-methionine</keyword>
<evidence type="ECO:0000313" key="34">
    <source>
        <dbReference type="Proteomes" id="UP000150235"/>
    </source>
</evidence>
<evidence type="ECO:0000256" key="22">
    <source>
        <dbReference type="ARBA" id="ARBA00024499"/>
    </source>
</evidence>
<keyword evidence="19" id="KW-1035">Host cytoplasm</keyword>
<evidence type="ECO:0000256" key="25">
    <source>
        <dbReference type="ARBA" id="ARBA00030436"/>
    </source>
</evidence>
<comment type="catalytic activity">
    <reaction evidence="22">
        <text>a 5'-end (5'-triphosphoguanosine)-(2'-O-methyladenylyl)-adenylyl-cytidylyl-adenosine in mRNA + S-adenosyl-L-methionine = a 5'-end (N(7)-methyl 5'-triphosphoguanosine)-(2'-O-methyladenylyl)-adenylyl-cytidylyl-adenosine in mRNA + S-adenosyl-L-homocysteine</text>
        <dbReference type="Rhea" id="RHEA:65440"/>
        <dbReference type="Rhea" id="RHEA-COMP:16798"/>
        <dbReference type="Rhea" id="RHEA-COMP:16801"/>
        <dbReference type="ChEBI" id="CHEBI:57856"/>
        <dbReference type="ChEBI" id="CHEBI:59789"/>
        <dbReference type="ChEBI" id="CHEBI:156482"/>
        <dbReference type="ChEBI" id="CHEBI:156483"/>
    </reaction>
</comment>
<dbReference type="InterPro" id="IPR025786">
    <property type="entry name" value="Mononega_L_MeTrfase"/>
</dbReference>
<dbReference type="PIRSF" id="PIRSF037546">
    <property type="entry name" value="RNA_pol_RhabdoV_sub"/>
    <property type="match status" value="1"/>
</dbReference>
<evidence type="ECO:0000256" key="21">
    <source>
        <dbReference type="ARBA" id="ARBA00024494"/>
    </source>
</evidence>
<comment type="subcellular location">
    <subcellularLocation>
        <location evidence="1">Host cytoplasm</location>
    </subcellularLocation>
    <subcellularLocation>
        <location evidence="2">Virion</location>
    </subcellularLocation>
</comment>
<evidence type="ECO:0000256" key="18">
    <source>
        <dbReference type="ARBA" id="ARBA00023042"/>
    </source>
</evidence>
<comment type="catalytic activity">
    <reaction evidence="29">
        <text>GTP + H2O = GDP + phosphate + H(+)</text>
        <dbReference type="Rhea" id="RHEA:19669"/>
        <dbReference type="ChEBI" id="CHEBI:15377"/>
        <dbReference type="ChEBI" id="CHEBI:15378"/>
        <dbReference type="ChEBI" id="CHEBI:37565"/>
        <dbReference type="ChEBI" id="CHEBI:43474"/>
        <dbReference type="ChEBI" id="CHEBI:58189"/>
    </reaction>
</comment>
<evidence type="ECO:0000256" key="19">
    <source>
        <dbReference type="ARBA" id="ARBA00023200"/>
    </source>
</evidence>
<evidence type="ECO:0000256" key="13">
    <source>
        <dbReference type="ARBA" id="ARBA00022741"/>
    </source>
</evidence>
<keyword evidence="10" id="KW-0808">Transferase</keyword>
<evidence type="ECO:0000256" key="4">
    <source>
        <dbReference type="ARBA" id="ARBA00012494"/>
    </source>
</evidence>
<dbReference type="InterPro" id="IPR039736">
    <property type="entry name" value="L_poly_C"/>
</dbReference>
<keyword evidence="14" id="KW-0378">Hydrolase</keyword>
<keyword evidence="12" id="KW-0548">Nucleotidyltransferase</keyword>
<keyword evidence="18" id="KW-0506">mRNA capping</keyword>
<comment type="catalytic activity">
    <reaction evidence="28">
        <text>a 5'-end (5'-triphosphoguanosine)-adenylyl-adenylyl-cytidylyl-adenosine in mRNA + 2 S-adenosyl-L-methionine = a 5'-end (N(7)-methyl 5'-triphosphoguanosine)-(2'-O-methyladenylyl)-adenylyl-cytidylyl-adenosine in mRNA + 2 S-adenosyl-L-homocysteine + H(+)</text>
        <dbReference type="Rhea" id="RHEA:65376"/>
        <dbReference type="Rhea" id="RHEA-COMP:16797"/>
        <dbReference type="Rhea" id="RHEA-COMP:16798"/>
        <dbReference type="ChEBI" id="CHEBI:15378"/>
        <dbReference type="ChEBI" id="CHEBI:57856"/>
        <dbReference type="ChEBI" id="CHEBI:59789"/>
        <dbReference type="ChEBI" id="CHEBI:156483"/>
        <dbReference type="ChEBI" id="CHEBI:156484"/>
        <dbReference type="EC" id="2.1.1.375"/>
    </reaction>
</comment>
<dbReference type="GO" id="GO:0004482">
    <property type="term" value="F:mRNA 5'-cap (guanine-N7-)-methyltransferase activity"/>
    <property type="evidence" value="ECO:0007669"/>
    <property type="project" value="InterPro"/>
</dbReference>
<keyword evidence="9" id="KW-0507">mRNA processing</keyword>
<dbReference type="EC" id="2.7.7.88" evidence="5"/>
<dbReference type="Proteomes" id="UP000150235">
    <property type="component" value="Segment"/>
</dbReference>
<dbReference type="InterPro" id="IPR039530">
    <property type="entry name" value="L_methyltransferase_rhabdo"/>
</dbReference>
<dbReference type="PROSITE" id="PS51590">
    <property type="entry name" value="SAM_MT_MNV_L"/>
    <property type="match status" value="1"/>
</dbReference>
<evidence type="ECO:0000256" key="2">
    <source>
        <dbReference type="ARBA" id="ARBA00004328"/>
    </source>
</evidence>
<comment type="similarity">
    <text evidence="3">Belongs to the rhabdoviridae protein L family.</text>
</comment>
<dbReference type="GO" id="GO:0039689">
    <property type="term" value="P:negative stranded viral RNA replication"/>
    <property type="evidence" value="ECO:0007669"/>
    <property type="project" value="UniProtKB-ARBA"/>
</dbReference>
<keyword evidence="13" id="KW-0547">Nucleotide-binding</keyword>
<dbReference type="EC" id="2.1.1.375" evidence="23"/>
<keyword evidence="7" id="KW-0696">RNA-directed RNA polymerase</keyword>
<keyword evidence="16" id="KW-0946">Virion</keyword>
<dbReference type="PROSITE" id="PS50526">
    <property type="entry name" value="RDRP_SSRNA_NEG_NONSEG"/>
    <property type="match status" value="1"/>
</dbReference>